<dbReference type="SUPFAM" id="SSF103473">
    <property type="entry name" value="MFS general substrate transporter"/>
    <property type="match status" value="1"/>
</dbReference>
<keyword evidence="3 6" id="KW-0812">Transmembrane</keyword>
<feature type="transmembrane region" description="Helical" evidence="6">
    <location>
        <begin position="170"/>
        <end position="189"/>
    </location>
</feature>
<dbReference type="eggNOG" id="COG0477">
    <property type="taxonomic scope" value="Bacteria"/>
</dbReference>
<gene>
    <name evidence="8" type="ordered locus">ambt_05665</name>
</gene>
<evidence type="ECO:0000313" key="9">
    <source>
        <dbReference type="Proteomes" id="UP000000683"/>
    </source>
</evidence>
<feature type="transmembrane region" description="Helical" evidence="6">
    <location>
        <begin position="80"/>
        <end position="99"/>
    </location>
</feature>
<feature type="transmembrane region" description="Helical" evidence="6">
    <location>
        <begin position="12"/>
        <end position="31"/>
    </location>
</feature>
<protein>
    <submittedName>
        <fullName evidence="8">Major facilitator superfamily multidrug efflux transporter</fullName>
    </submittedName>
</protein>
<evidence type="ECO:0000256" key="1">
    <source>
        <dbReference type="ARBA" id="ARBA00004141"/>
    </source>
</evidence>
<dbReference type="PROSITE" id="PS50850">
    <property type="entry name" value="MFS"/>
    <property type="match status" value="1"/>
</dbReference>
<comment type="subcellular location">
    <subcellularLocation>
        <location evidence="1">Membrane</location>
        <topology evidence="1">Multi-pass membrane protein</topology>
    </subcellularLocation>
</comment>
<dbReference type="InterPro" id="IPR011701">
    <property type="entry name" value="MFS"/>
</dbReference>
<dbReference type="EMBL" id="CP002339">
    <property type="protein sequence ID" value="AEF02675.1"/>
    <property type="molecule type" value="Genomic_DNA"/>
</dbReference>
<dbReference type="RefSeq" id="WP_013783615.1">
    <property type="nucleotide sequence ID" value="NC_015554.1"/>
</dbReference>
<feature type="transmembrane region" description="Helical" evidence="6">
    <location>
        <begin position="469"/>
        <end position="490"/>
    </location>
</feature>
<feature type="domain" description="Major facilitator superfamily (MFS) profile" evidence="7">
    <location>
        <begin position="10"/>
        <end position="489"/>
    </location>
</feature>
<name>F5ZB82_ALTNA</name>
<evidence type="ECO:0000313" key="8">
    <source>
        <dbReference type="EMBL" id="AEF02675.1"/>
    </source>
</evidence>
<feature type="transmembrane region" description="Helical" evidence="6">
    <location>
        <begin position="201"/>
        <end position="223"/>
    </location>
</feature>
<feature type="transmembrane region" description="Helical" evidence="6">
    <location>
        <begin position="271"/>
        <end position="290"/>
    </location>
</feature>
<feature type="transmembrane region" description="Helical" evidence="6">
    <location>
        <begin position="229"/>
        <end position="251"/>
    </location>
</feature>
<feature type="transmembrane region" description="Helical" evidence="6">
    <location>
        <begin position="310"/>
        <end position="330"/>
    </location>
</feature>
<keyword evidence="9" id="KW-1185">Reference proteome</keyword>
<keyword evidence="2" id="KW-0813">Transport</keyword>
<feature type="transmembrane region" description="Helical" evidence="6">
    <location>
        <begin position="105"/>
        <end position="127"/>
    </location>
</feature>
<reference evidence="8 9" key="1">
    <citation type="journal article" date="2011" name="J. Bacteriol.">
        <title>Complete genome sequence of the polycyclic aromatic hydrocarbon-degrading bacterium Alteromonas sp. strain SN2.</title>
        <authorList>
            <person name="Jin H.M."/>
            <person name="Jeong H."/>
            <person name="Moon E.J."/>
            <person name="Math R.K."/>
            <person name="Lee K."/>
            <person name="Kim H.J."/>
            <person name="Jeon C.O."/>
            <person name="Oh T.K."/>
            <person name="Kim J.F."/>
        </authorList>
    </citation>
    <scope>NUCLEOTIDE SEQUENCE [LARGE SCALE GENOMIC DNA]</scope>
    <source>
        <strain evidence="9">JCM 17741 / KACC 18427 / KCTC 11700BP / SN2</strain>
    </source>
</reference>
<evidence type="ECO:0000256" key="4">
    <source>
        <dbReference type="ARBA" id="ARBA00022989"/>
    </source>
</evidence>
<feature type="transmembrane region" description="Helical" evidence="6">
    <location>
        <begin position="367"/>
        <end position="387"/>
    </location>
</feature>
<accession>F5ZB82</accession>
<evidence type="ECO:0000256" key="3">
    <source>
        <dbReference type="ARBA" id="ARBA00022692"/>
    </source>
</evidence>
<evidence type="ECO:0000259" key="7">
    <source>
        <dbReference type="PROSITE" id="PS50850"/>
    </source>
</evidence>
<dbReference type="Proteomes" id="UP000000683">
    <property type="component" value="Chromosome"/>
</dbReference>
<keyword evidence="4 6" id="KW-1133">Transmembrane helix</keyword>
<evidence type="ECO:0000256" key="6">
    <source>
        <dbReference type="SAM" id="Phobius"/>
    </source>
</evidence>
<evidence type="ECO:0000256" key="5">
    <source>
        <dbReference type="ARBA" id="ARBA00023136"/>
    </source>
</evidence>
<feature type="transmembrane region" description="Helical" evidence="6">
    <location>
        <begin position="139"/>
        <end position="158"/>
    </location>
</feature>
<feature type="transmembrane region" description="Helical" evidence="6">
    <location>
        <begin position="337"/>
        <end position="361"/>
    </location>
</feature>
<sequence length="499" mass="54150">MSKPALPPTKILAALLGIFISAMMAGLNNRVGTLGLVDVRGALGFGVDGSSWITTSYLAGEILITPFATWFAITFSVRRFHTYMVLIIASIALTLPFVNDLSLVIALRFVQGVASGALVPLLMMMALKALPLHIRLHGLALYAMTATFSPNIAIWLTGQWTDEVNNWRLIYWQVIPLCFVAIALVRWGAPKEATKYGRFKEGNWLGMGLGVIGMALLTIALTQGERLDWFNSTLITLALINGGALLTLYLITEWYHPTPFISLRLLGRRNLGLGSLIFTLLLIVFMSATVLPMNFLTAVQDYRVLQSSQLALIIALPQLVLGSVVAILLYKKWVDARVVFAIGLLTIGIACFIGAGITSSWNRDQFLVTQILQAIGQPMAVVSMLFLMTSVVQPHEGPYFSGIINTLRVLGTLLGGALVGHLLTQRGSLHTDTLIGHASTSSSYLPILNPAELSHIFAQQSLTLSIADIYRLFGVLACLLIPIVLSMTHVPAPSSPVTN</sequence>
<dbReference type="PANTHER" id="PTHR42718">
    <property type="entry name" value="MAJOR FACILITATOR SUPERFAMILY MULTIDRUG TRANSPORTER MFSC"/>
    <property type="match status" value="1"/>
</dbReference>
<evidence type="ECO:0000256" key="2">
    <source>
        <dbReference type="ARBA" id="ARBA00022448"/>
    </source>
</evidence>
<dbReference type="InterPro" id="IPR036259">
    <property type="entry name" value="MFS_trans_sf"/>
</dbReference>
<dbReference type="PANTHER" id="PTHR42718:SF9">
    <property type="entry name" value="MAJOR FACILITATOR SUPERFAMILY MULTIDRUG TRANSPORTER MFSC"/>
    <property type="match status" value="1"/>
</dbReference>
<dbReference type="Gene3D" id="1.20.1250.20">
    <property type="entry name" value="MFS general substrate transporter like domains"/>
    <property type="match status" value="2"/>
</dbReference>
<keyword evidence="5 6" id="KW-0472">Membrane</keyword>
<dbReference type="GO" id="GO:0016020">
    <property type="term" value="C:membrane"/>
    <property type="evidence" value="ECO:0007669"/>
    <property type="project" value="UniProtKB-SubCell"/>
</dbReference>
<dbReference type="GO" id="GO:0022857">
    <property type="term" value="F:transmembrane transporter activity"/>
    <property type="evidence" value="ECO:0007669"/>
    <property type="project" value="InterPro"/>
</dbReference>
<organism evidence="8 9">
    <name type="scientific">Alteromonas naphthalenivorans</name>
    <dbReference type="NCBI Taxonomy" id="715451"/>
    <lineage>
        <taxon>Bacteria</taxon>
        <taxon>Pseudomonadati</taxon>
        <taxon>Pseudomonadota</taxon>
        <taxon>Gammaproteobacteria</taxon>
        <taxon>Alteromonadales</taxon>
        <taxon>Alteromonadaceae</taxon>
        <taxon>Alteromonas/Salinimonas group</taxon>
        <taxon>Alteromonas</taxon>
    </lineage>
</organism>
<proteinExistence type="predicted"/>
<feature type="transmembrane region" description="Helical" evidence="6">
    <location>
        <begin position="51"/>
        <end position="73"/>
    </location>
</feature>
<dbReference type="AlphaFoldDB" id="F5ZB82"/>
<dbReference type="InterPro" id="IPR020846">
    <property type="entry name" value="MFS_dom"/>
</dbReference>
<dbReference type="KEGG" id="alt:ambt_05665"/>
<dbReference type="Pfam" id="PF07690">
    <property type="entry name" value="MFS_1"/>
    <property type="match status" value="1"/>
</dbReference>
<dbReference type="OrthoDB" id="9812221at2"/>
<dbReference type="HOGENOM" id="CLU_000960_33_0_6"/>